<dbReference type="Pfam" id="PF09379">
    <property type="entry name" value="FERM_N"/>
    <property type="match status" value="1"/>
</dbReference>
<feature type="region of interest" description="Disordered" evidence="17">
    <location>
        <begin position="2419"/>
        <end position="2449"/>
    </location>
</feature>
<keyword evidence="12" id="KW-0539">Nucleus</keyword>
<dbReference type="Gene3D" id="3.10.20.90">
    <property type="entry name" value="Phosphatidylinositol 3-kinase Catalytic Subunit, Chain A, domain 1"/>
    <property type="match status" value="1"/>
</dbReference>
<feature type="region of interest" description="Disordered" evidence="17">
    <location>
        <begin position="2294"/>
        <end position="2313"/>
    </location>
</feature>
<organism evidence="19 20">
    <name type="scientific">Oncorhynchus mykiss</name>
    <name type="common">Rainbow trout</name>
    <name type="synonym">Salmo gairdneri</name>
    <dbReference type="NCBI Taxonomy" id="8022"/>
    <lineage>
        <taxon>Eukaryota</taxon>
        <taxon>Metazoa</taxon>
        <taxon>Chordata</taxon>
        <taxon>Craniata</taxon>
        <taxon>Vertebrata</taxon>
        <taxon>Euteleostomi</taxon>
        <taxon>Actinopterygii</taxon>
        <taxon>Neopterygii</taxon>
        <taxon>Teleostei</taxon>
        <taxon>Protacanthopterygii</taxon>
        <taxon>Salmoniformes</taxon>
        <taxon>Salmonidae</taxon>
        <taxon>Salmoninae</taxon>
        <taxon>Oncorhynchus</taxon>
    </lineage>
</organism>
<dbReference type="SUPFAM" id="SSF54236">
    <property type="entry name" value="Ubiquitin-like"/>
    <property type="match status" value="1"/>
</dbReference>
<feature type="compositionally biased region" description="Polar residues" evidence="17">
    <location>
        <begin position="96"/>
        <end position="108"/>
    </location>
</feature>
<dbReference type="GO" id="GO:0031032">
    <property type="term" value="P:actomyosin structure organization"/>
    <property type="evidence" value="ECO:0007669"/>
    <property type="project" value="TreeGrafter"/>
</dbReference>
<dbReference type="SMART" id="SM01196">
    <property type="entry name" value="FERM_C"/>
    <property type="match status" value="1"/>
</dbReference>
<dbReference type="PROSITE" id="PS00660">
    <property type="entry name" value="FERM_1"/>
    <property type="match status" value="1"/>
</dbReference>
<keyword evidence="13" id="KW-0131">Cell cycle</keyword>
<keyword evidence="9" id="KW-0112">Calmodulin-binding</keyword>
<dbReference type="PRINTS" id="PR00661">
    <property type="entry name" value="ERMFAMILY"/>
</dbReference>
<feature type="compositionally biased region" description="Basic and acidic residues" evidence="17">
    <location>
        <begin position="454"/>
        <end position="465"/>
    </location>
</feature>
<evidence type="ECO:0000256" key="1">
    <source>
        <dbReference type="ARBA" id="ARBA00004123"/>
    </source>
</evidence>
<evidence type="ECO:0000256" key="13">
    <source>
        <dbReference type="ARBA" id="ARBA00023306"/>
    </source>
</evidence>
<feature type="compositionally biased region" description="Basic and acidic residues" evidence="17">
    <location>
        <begin position="538"/>
        <end position="564"/>
    </location>
</feature>
<dbReference type="PANTHER" id="PTHR23280:SF12">
    <property type="entry name" value="PROTEIN 4.1"/>
    <property type="match status" value="1"/>
</dbReference>
<keyword evidence="4" id="KW-0813">Transport</keyword>
<keyword evidence="8" id="KW-0498">Mitosis</keyword>
<evidence type="ECO:0000313" key="20">
    <source>
        <dbReference type="Proteomes" id="UP000694395"/>
    </source>
</evidence>
<evidence type="ECO:0000256" key="5">
    <source>
        <dbReference type="ARBA" id="ARBA00022490"/>
    </source>
</evidence>
<feature type="compositionally biased region" description="Low complexity" evidence="17">
    <location>
        <begin position="122"/>
        <end position="134"/>
    </location>
</feature>
<dbReference type="InterPro" id="IPR018980">
    <property type="entry name" value="FERM_PH-like_C"/>
</dbReference>
<dbReference type="InterPro" id="IPR018979">
    <property type="entry name" value="FERM_N"/>
</dbReference>
<dbReference type="PROSITE" id="PS00661">
    <property type="entry name" value="FERM_2"/>
    <property type="match status" value="1"/>
</dbReference>
<evidence type="ECO:0000256" key="8">
    <source>
        <dbReference type="ARBA" id="ARBA00022776"/>
    </source>
</evidence>
<dbReference type="SUPFAM" id="SSF47031">
    <property type="entry name" value="Second domain of FERM"/>
    <property type="match status" value="1"/>
</dbReference>
<feature type="compositionally biased region" description="Basic and acidic residues" evidence="17">
    <location>
        <begin position="44"/>
        <end position="72"/>
    </location>
</feature>
<dbReference type="InterPro" id="IPR000798">
    <property type="entry name" value="Ez/rad/moesin-like"/>
</dbReference>
<reference evidence="19" key="1">
    <citation type="submission" date="2020-07" db="EMBL/GenBank/DDBJ databases">
        <title>A long reads based de novo assembly of the rainbow trout Arlee double haploid line genome.</title>
        <authorList>
            <person name="Gao G."/>
            <person name="Palti Y."/>
        </authorList>
    </citation>
    <scope>NUCLEOTIDE SEQUENCE [LARGE SCALE GENOMIC DNA]</scope>
</reference>
<feature type="region of interest" description="Disordered" evidence="17">
    <location>
        <begin position="1266"/>
        <end position="1300"/>
    </location>
</feature>
<evidence type="ECO:0000256" key="15">
    <source>
        <dbReference type="ARBA" id="ARBA00030419"/>
    </source>
</evidence>
<dbReference type="InterPro" id="IPR014352">
    <property type="entry name" value="FERM/acyl-CoA-bd_prot_sf"/>
</dbReference>
<dbReference type="Pfam" id="PF00373">
    <property type="entry name" value="FERM_M"/>
    <property type="match status" value="1"/>
</dbReference>
<dbReference type="PRINTS" id="PR00935">
    <property type="entry name" value="BAND41"/>
</dbReference>
<dbReference type="SMART" id="SM00295">
    <property type="entry name" value="B41"/>
    <property type="match status" value="1"/>
</dbReference>
<dbReference type="PANTHER" id="PTHR23280">
    <property type="entry name" value="4.1 G PROTEIN"/>
    <property type="match status" value="1"/>
</dbReference>
<feature type="compositionally biased region" description="Acidic residues" evidence="17">
    <location>
        <begin position="606"/>
        <end position="618"/>
    </location>
</feature>
<evidence type="ECO:0000256" key="3">
    <source>
        <dbReference type="ARBA" id="ARBA00004544"/>
    </source>
</evidence>
<dbReference type="SMART" id="SM01195">
    <property type="entry name" value="FA"/>
    <property type="match status" value="1"/>
</dbReference>
<dbReference type="InterPro" id="IPR035963">
    <property type="entry name" value="FERM_2"/>
</dbReference>
<dbReference type="Pfam" id="PF05902">
    <property type="entry name" value="4_1_CTD"/>
    <property type="match status" value="1"/>
</dbReference>
<feature type="region of interest" description="Disordered" evidence="17">
    <location>
        <begin position="1"/>
        <end position="630"/>
    </location>
</feature>
<feature type="region of interest" description="Disordered" evidence="17">
    <location>
        <begin position="1323"/>
        <end position="1344"/>
    </location>
</feature>
<feature type="compositionally biased region" description="Basic and acidic residues" evidence="17">
    <location>
        <begin position="13"/>
        <end position="34"/>
    </location>
</feature>
<dbReference type="GO" id="GO:0005856">
    <property type="term" value="C:cytoskeleton"/>
    <property type="evidence" value="ECO:0007669"/>
    <property type="project" value="UniProtKB-SubCell"/>
</dbReference>
<evidence type="ECO:0000256" key="4">
    <source>
        <dbReference type="ARBA" id="ARBA00022448"/>
    </source>
</evidence>
<evidence type="ECO:0000256" key="7">
    <source>
        <dbReference type="ARBA" id="ARBA00022618"/>
    </source>
</evidence>
<evidence type="ECO:0000256" key="9">
    <source>
        <dbReference type="ARBA" id="ARBA00022860"/>
    </source>
</evidence>
<feature type="compositionally biased region" description="Basic and acidic residues" evidence="17">
    <location>
        <begin position="277"/>
        <end position="357"/>
    </location>
</feature>
<dbReference type="InterPro" id="IPR000299">
    <property type="entry name" value="FERM_domain"/>
</dbReference>
<dbReference type="GO" id="GO:0003779">
    <property type="term" value="F:actin binding"/>
    <property type="evidence" value="ECO:0007669"/>
    <property type="project" value="UniProtKB-KW"/>
</dbReference>
<evidence type="ECO:0000313" key="19">
    <source>
        <dbReference type="Ensembl" id="ENSOMYP00000109918.1"/>
    </source>
</evidence>
<dbReference type="CDD" id="cd13184">
    <property type="entry name" value="FERM_C_4_1_family"/>
    <property type="match status" value="1"/>
</dbReference>
<dbReference type="Pfam" id="PF08736">
    <property type="entry name" value="FA"/>
    <property type="match status" value="1"/>
</dbReference>
<feature type="region of interest" description="Disordered" evidence="17">
    <location>
        <begin position="2349"/>
        <end position="2405"/>
    </location>
</feature>
<dbReference type="SUPFAM" id="SSF50729">
    <property type="entry name" value="PH domain-like"/>
    <property type="match status" value="1"/>
</dbReference>
<dbReference type="InterPro" id="IPR014847">
    <property type="entry name" value="FA"/>
</dbReference>
<dbReference type="GO" id="GO:0005886">
    <property type="term" value="C:plasma membrane"/>
    <property type="evidence" value="ECO:0007669"/>
    <property type="project" value="TreeGrafter"/>
</dbReference>
<feature type="compositionally biased region" description="Basic and acidic residues" evidence="17">
    <location>
        <begin position="474"/>
        <end position="501"/>
    </location>
</feature>
<keyword evidence="6" id="KW-0597">Phosphoprotein</keyword>
<feature type="compositionally biased region" description="Low complexity" evidence="17">
    <location>
        <begin position="2361"/>
        <end position="2371"/>
    </location>
</feature>
<dbReference type="Gene3D" id="2.30.29.30">
    <property type="entry name" value="Pleckstrin-homology domain (PH domain)/Phosphotyrosine-binding domain (PTB)"/>
    <property type="match status" value="1"/>
</dbReference>
<feature type="compositionally biased region" description="Basic and acidic residues" evidence="17">
    <location>
        <begin position="579"/>
        <end position="605"/>
    </location>
</feature>
<name>A0A8K9UF99_ONCMY</name>
<dbReference type="Pfam" id="PF09380">
    <property type="entry name" value="FERM_C"/>
    <property type="match status" value="1"/>
</dbReference>
<dbReference type="FunFam" id="3.10.20.90:FF:000002">
    <property type="entry name" value="Erythrocyte protein band 4.1-like 3"/>
    <property type="match status" value="1"/>
</dbReference>
<feature type="compositionally biased region" description="Polar residues" evidence="17">
    <location>
        <begin position="565"/>
        <end position="574"/>
    </location>
</feature>
<sequence>MTTEASAVGEADTEGKPKPSVAEAERRPENKQSSEAEIQLENKQSPEPETEREPENKPSPEPETEREPENKPSPEAAAPEPEREKPSQKTQEQDSEPGSTESPIFTTTTEEEQLVKPRQRTSASRGLSRLFSSFLKRRSQCSDVEWAEVEKAEKDRKEKAEAGTKEEKLEQAKGEEKKEAEERGEKKEEEEAAKKAEKKKEEEEAAKKAEKKEEEAAKKAEKKKEEEEEAAKKAEKKKEEEEAAKKAKKKEEEAAKKAEKKKEEEEAAKKAEKKKKKEGEEAAKKEAVKKKKEEKEAAKKAEKKKKEEEEAAKKAEKKKKEEEEAARKAKKKEEEEAAKKAEKKKKEEEGVTKKEAEQQNQEEEAAEKKEEEKKKKKEGEAAKKAEKEGEAAKKEEKKKEEGEEAKKAEEKKEEEEEAKKEEEEAAKKAEKKKKEEEAKKEEKKTKDEEESAEKEEKKKGEEKTTKKTQKGKKKEKENKEEEKGKKNEANKEVKKNEENKELKKKKRKGKKKAGEEHKAGEQSTTEVQVKAPIAAPEPELRAEAEGEAEQERQEEPVEDQDHHSISSAETQPAQAEQKVNAEVEKEVVEGEEKEAGVEEKEKKEETEEEPAEQMEEGEANGGEGENTNGEDKMALAEEAKPSKRPRIMQCKVTLLDDTLFECELGKHATGSDLFVKVCDHLNLLERDYCGLAVWDTPTSRTWLDASKEIRKQVADYTYEFTFNVKFYPPDPAQLTEDLTRYYLCLQLRKDILSGLLPCSFVTLAMLGSYTAQSELGEYDPEVHGSHYTKELRLAPGQGKELEDKVMELHRTYRSMSPAQADMLFLENAKKLSMYGVDLHQAKDLEGVDITLGVCSGGLMVYKDKLRINRFPWPKVLKISYKRSSFFIKIRPSEQEQYESTIGFKLPNYKASKKLWKASVEHHTFFRVSSVEPPSSRSRFLALGSKFRYSGRTQAQTRQASSMIARPAPRFTRSASKRLSRTIDEAGDDDLQASQLSASPNKTEDDDWFFMLGSDQPQTLFSPARGRETFSVETSTQSWDDGKSVQTVRQAWQETETGQTVSRTVSQTWQGRVSDEQQQGRLEEEKEEDWSVLLGRRLSLPYVPYPMMKPPVKYRSAQVAKVATAKILERLLQPRQEQSDDWVMQLDRSFEFADTPPFSPPVSLEKEETRQERREVIKRLQEGVFLVEKLREVEVLDERLREVKVLEERLQEVDELEERIQEEVEARQEEEGGVEQEEGEVEEEVVEAAEENVEDVDELEEQIKEVFLKGLLPDESGEDEGLKEESMEEAEESEKGWSNVASTSSVVRRVDLRTQNSVTIVKEMRQQEGGMEEETLEQVAVSDEGLKEDEGWLEERKHQALVEGLPEGLEERRGEIRVERRRKKVTIVTQDESLPDELEKKASEKLSEDQIGGHFYKEGQLMVKFNELFAAEKLGLPIVTIQQEWLQEQEKVREEKQEERVEQVKISGEGLIEVKGGLEDRMRQMSEERLREGEQTVVKTKKTVRIVEEMRRTQKTLEEKSSEDILSEERLGDGFYTEGEVLVKFRKDVERVPHRVRQMEKPQEEEEEEEVVEVNMQPSQPEDKDDWVVLLDSLPHKTLYKPPVMPADSALVPVVSTRFSVVLVDTVEQRAPERECIEVEATQQQPERGLVEGRRLWQMQEDDWFMLLDLVDRVPSGVPTTPVSASLQEQVQVYVDETISSMVKVMTAVQREETRVTVVEEMELQEDQSRLEQKLSQREMEDGWFVLLDIVPREPSVIPSASVEERIPVYPEESVSSVVELTTVEQREERRVTVMEEERRQEEVILPPQPSREMDDDWFVQLDVVPRETSYKPPVAPAEPTPVSPDVISPVVEVKAEQQKPVVVLVEEMRPQQEREVEEWQRQPERDDDWFTLFADVREEPIIVPPVGFVLLDAVREERAGVPPVSLAVSDRVYPEVVPAKHLTIEPEPRVFVVEAVRLLPEDFALEGKATQPQREQDDDWFLQLDVAPKVAAAPVVVIYSGVKETVEQKPPKTVRIMEETVKMEEGPVVTPKEVDDDWFVLWDRAPSKILTTPKAFHVDREVIELVPRRTVIVVEETRKPHRVVEDRRQPEVELVKTLPPQERGEGDDWFTLFEASRQEPVKMPTVAVVTRPAPVVDVMVTSTEQRTQKRVTIVEERWREERTLQQRLPQRQREVDDDWFVLLDAAPKELVVATHKAARPVSAPVFSQAALMEAGIPMAPLDLQQPQTSTPIRLPARQDDRKLQVTVEAVDEGSAEVKSKQTDTEEPVQMRKDFEKPQEDLIRHHTSISELKRNFMASVPESRGPSEWDKRLSTHSPFRSLGINGQPLPDADGSVCITPIREELDTKAALQQDESSNTVRPSGGPSPSPASTETGPDRVDSKSHDAPGVAGPYVQDDEHVSSGTTTSHVPVVEVERAQLPHSYQLQGTVLEEEEPADPGSRGEQSGRITGTSHTSYFVSGVPHVIRCFQPPLVQTQTVTITDVSNSLPTDVSTKDVPIVQTQTISYESAEVSVDGTDGGKEATALSSIQSITSESSRETSGTSITTTTTHISKVVKGGASETRVEKRIVITADSEDDQGSDGGATAM</sequence>
<feature type="compositionally biased region" description="Basic residues" evidence="17">
    <location>
        <begin position="502"/>
        <end position="511"/>
    </location>
</feature>
<keyword evidence="20" id="KW-1185">Reference proteome</keyword>
<evidence type="ECO:0000256" key="16">
    <source>
        <dbReference type="ARBA" id="ARBA00032586"/>
    </source>
</evidence>
<reference evidence="19" key="3">
    <citation type="submission" date="2025-09" db="UniProtKB">
        <authorList>
            <consortium name="Ensembl"/>
        </authorList>
    </citation>
    <scope>IDENTIFICATION</scope>
</reference>
<dbReference type="FunFam" id="1.20.80.10:FF:000001">
    <property type="entry name" value="Erythrocyte membrane protein band 4.1"/>
    <property type="match status" value="1"/>
</dbReference>
<protein>
    <recommendedName>
        <fullName evidence="14">Protein 4.1</fullName>
    </recommendedName>
    <alternativeName>
        <fullName evidence="15">Band 4.1</fullName>
    </alternativeName>
    <alternativeName>
        <fullName evidence="16">Erythrocyte membrane protein band 4.1</fullName>
    </alternativeName>
</protein>
<feature type="compositionally biased region" description="Basic and acidic residues" evidence="17">
    <location>
        <begin position="2375"/>
        <end position="2385"/>
    </location>
</feature>
<evidence type="ECO:0000256" key="17">
    <source>
        <dbReference type="SAM" id="MobiDB-lite"/>
    </source>
</evidence>
<dbReference type="Gene3D" id="1.20.80.10">
    <property type="match status" value="1"/>
</dbReference>
<evidence type="ECO:0000256" key="11">
    <source>
        <dbReference type="ARBA" id="ARBA00023212"/>
    </source>
</evidence>
<dbReference type="Ensembl" id="ENSOMYT00000139380.1">
    <property type="protein sequence ID" value="ENSOMYP00000109918.1"/>
    <property type="gene ID" value="ENSOMYG00000002954.2"/>
</dbReference>
<dbReference type="InterPro" id="IPR029071">
    <property type="entry name" value="Ubiquitin-like_domsf"/>
</dbReference>
<accession>A0A8K9UF99</accession>
<feature type="compositionally biased region" description="Acidic residues" evidence="17">
    <location>
        <begin position="1274"/>
        <end position="1291"/>
    </location>
</feature>
<feature type="region of interest" description="Disordered" evidence="17">
    <location>
        <begin position="2529"/>
        <end position="2548"/>
    </location>
</feature>
<dbReference type="GeneTree" id="ENSGT00940000157833"/>
<evidence type="ECO:0000259" key="18">
    <source>
        <dbReference type="PROSITE" id="PS50057"/>
    </source>
</evidence>
<proteinExistence type="predicted"/>
<evidence type="ECO:0000256" key="12">
    <source>
        <dbReference type="ARBA" id="ARBA00023242"/>
    </source>
</evidence>
<dbReference type="PROSITE" id="PS50057">
    <property type="entry name" value="FERM_3"/>
    <property type="match status" value="1"/>
</dbReference>
<dbReference type="InterPro" id="IPR019747">
    <property type="entry name" value="FERM_CS"/>
</dbReference>
<feature type="compositionally biased region" description="Basic and acidic residues" evidence="17">
    <location>
        <begin position="366"/>
        <end position="447"/>
    </location>
</feature>
<feature type="region of interest" description="Disordered" evidence="17">
    <location>
        <begin position="1556"/>
        <end position="1578"/>
    </location>
</feature>
<keyword evidence="5" id="KW-0963">Cytoplasm</keyword>
<feature type="compositionally biased region" description="Basic and acidic residues" evidence="17">
    <location>
        <begin position="148"/>
        <end position="270"/>
    </location>
</feature>
<evidence type="ECO:0000256" key="6">
    <source>
        <dbReference type="ARBA" id="ARBA00022553"/>
    </source>
</evidence>
<dbReference type="CDD" id="cd14473">
    <property type="entry name" value="FERM_B-lobe"/>
    <property type="match status" value="1"/>
</dbReference>
<keyword evidence="11" id="KW-0206">Cytoskeleton</keyword>
<reference evidence="19" key="2">
    <citation type="submission" date="2025-08" db="UniProtKB">
        <authorList>
            <consortium name="Ensembl"/>
        </authorList>
    </citation>
    <scope>IDENTIFICATION</scope>
</reference>
<dbReference type="InterPro" id="IPR019749">
    <property type="entry name" value="Band_41_domain"/>
</dbReference>
<keyword evidence="10" id="KW-0009">Actin-binding</keyword>
<feature type="compositionally biased region" description="Acidic residues" evidence="17">
    <location>
        <begin position="1562"/>
        <end position="1571"/>
    </location>
</feature>
<dbReference type="InterPro" id="IPR011993">
    <property type="entry name" value="PH-like_dom_sf"/>
</dbReference>
<dbReference type="Proteomes" id="UP000694395">
    <property type="component" value="Chromosome 2"/>
</dbReference>
<evidence type="ECO:0000256" key="10">
    <source>
        <dbReference type="ARBA" id="ARBA00023203"/>
    </source>
</evidence>
<evidence type="ECO:0000256" key="14">
    <source>
        <dbReference type="ARBA" id="ARBA00023658"/>
    </source>
</evidence>
<dbReference type="FunFam" id="2.30.29.30:FF:000001">
    <property type="entry name" value="Erythrocyte membrane protein band 4.1"/>
    <property type="match status" value="1"/>
</dbReference>
<evidence type="ECO:0000256" key="2">
    <source>
        <dbReference type="ARBA" id="ARBA00004245"/>
    </source>
</evidence>
<dbReference type="InterPro" id="IPR008379">
    <property type="entry name" value="Band_4.1_C"/>
</dbReference>
<keyword evidence="7" id="KW-0132">Cell division</keyword>
<feature type="domain" description="FERM" evidence="18">
    <location>
        <begin position="648"/>
        <end position="929"/>
    </location>
</feature>
<comment type="subcellular location">
    <subcellularLocation>
        <location evidence="3">Cytoplasm</location>
        <location evidence="3">Cell cortex</location>
    </subcellularLocation>
    <subcellularLocation>
        <location evidence="2">Cytoplasm</location>
        <location evidence="2">Cytoskeleton</location>
    </subcellularLocation>
    <subcellularLocation>
        <location evidence="1">Nucleus</location>
    </subcellularLocation>
</comment>
<dbReference type="InterPro" id="IPR019748">
    <property type="entry name" value="FERM_central"/>
</dbReference>
<dbReference type="GO" id="GO:0005198">
    <property type="term" value="F:structural molecule activity"/>
    <property type="evidence" value="ECO:0007669"/>
    <property type="project" value="InterPro"/>
</dbReference>